<accession>D2QYX6</accession>
<evidence type="ECO:0000313" key="1">
    <source>
        <dbReference type="EMBL" id="ADB16431.1"/>
    </source>
</evidence>
<name>D2QYX6_PIRSD</name>
<evidence type="ECO:0000313" key="2">
    <source>
        <dbReference type="Proteomes" id="UP000001887"/>
    </source>
</evidence>
<keyword evidence="2" id="KW-1185">Reference proteome</keyword>
<dbReference type="HOGENOM" id="CLU_432579_0_0_0"/>
<gene>
    <name evidence="1" type="ordered locus">Psta_1756</name>
</gene>
<reference evidence="1 2" key="1">
    <citation type="journal article" date="2009" name="Stand. Genomic Sci.">
        <title>Complete genome sequence of Pirellula staleyi type strain (ATCC 27377).</title>
        <authorList>
            <person name="Clum A."/>
            <person name="Tindall B.J."/>
            <person name="Sikorski J."/>
            <person name="Ivanova N."/>
            <person name="Mavrommatis K."/>
            <person name="Lucas S."/>
            <person name="Glavina del Rio T."/>
            <person name="Nolan M."/>
            <person name="Chen F."/>
            <person name="Tice H."/>
            <person name="Pitluck S."/>
            <person name="Cheng J.F."/>
            <person name="Chertkov O."/>
            <person name="Brettin T."/>
            <person name="Han C."/>
            <person name="Detter J.C."/>
            <person name="Kuske C."/>
            <person name="Bruce D."/>
            <person name="Goodwin L."/>
            <person name="Ovchinikova G."/>
            <person name="Pati A."/>
            <person name="Mikhailova N."/>
            <person name="Chen A."/>
            <person name="Palaniappan K."/>
            <person name="Land M."/>
            <person name="Hauser L."/>
            <person name="Chang Y.J."/>
            <person name="Jeffries C.D."/>
            <person name="Chain P."/>
            <person name="Rohde M."/>
            <person name="Goker M."/>
            <person name="Bristow J."/>
            <person name="Eisen J.A."/>
            <person name="Markowitz V."/>
            <person name="Hugenholtz P."/>
            <person name="Kyrpides N.C."/>
            <person name="Klenk H.P."/>
            <person name="Lapidus A."/>
        </authorList>
    </citation>
    <scope>NUCLEOTIDE SEQUENCE [LARGE SCALE GENOMIC DNA]</scope>
    <source>
        <strain evidence="2">ATCC 27377 / DSM 6068 / ICPB 4128</strain>
    </source>
</reference>
<dbReference type="KEGG" id="psl:Psta_1756"/>
<dbReference type="Proteomes" id="UP000001887">
    <property type="component" value="Chromosome"/>
</dbReference>
<dbReference type="eggNOG" id="COG1916">
    <property type="taxonomic scope" value="Bacteria"/>
</dbReference>
<organism evidence="1 2">
    <name type="scientific">Pirellula staleyi (strain ATCC 27377 / DSM 6068 / ICPB 4128)</name>
    <name type="common">Pirella staleyi</name>
    <dbReference type="NCBI Taxonomy" id="530564"/>
    <lineage>
        <taxon>Bacteria</taxon>
        <taxon>Pseudomonadati</taxon>
        <taxon>Planctomycetota</taxon>
        <taxon>Planctomycetia</taxon>
        <taxon>Pirellulales</taxon>
        <taxon>Pirellulaceae</taxon>
        <taxon>Pirellula</taxon>
    </lineage>
</organism>
<protein>
    <submittedName>
        <fullName evidence="1">Uncharacterized protein</fullName>
    </submittedName>
</protein>
<dbReference type="EMBL" id="CP001848">
    <property type="protein sequence ID" value="ADB16431.1"/>
    <property type="molecule type" value="Genomic_DNA"/>
</dbReference>
<dbReference type="STRING" id="530564.Psta_1756"/>
<sequence>MTVSEVLKIGPHVICAPVVHGSGDSMLAVRRLLLEESFDCVAVPLPLSFRADVLSAIRQLPHPTMVIQRPTATWKESSAEADEYLYSEEEIEGESLGEPVDDEIVSYVPIDPCQPVIAALRFALSERLPVEFIDLETNEFIPHTAVLPDPYALKKVSLERFAAAVLPSIERPTHPQQIARIAHMAAELRELSIEYRKILFVVSVLDWPWIREAFLSSEPSTAVHEEVGPTERMQIEPRTLMFMLGELPYITSLYERARIELEDDENLSIDGVKQLLLDARVSYRNELGKRARKISPRDLRQVLHYIRNLTLFHSRLSPDLYAIVTAAKQICGDYFALHVAEKSREYPLLSEPIDLPIARLGVHAAELPSGDIVDLVSRLPGAPLEWRTCQLSRRPERKELDEWQMKWNPFSQCSWPPEDEVIENFRAHVMDRAQAAIGADLARTEKFTTSIMDGIDIRDTLRHWYDNQIYVKILPPARGRLDAVVMLFDTPADPRDYPWRSTWFAEHNEESTLAFFATDFRQEMVGPGIALATYGGAMFIYPPVAIEDIWNDEMLDFTETLEQRLIAAACMHSRSPHVVLVSPQAPGAGWRKLARHFGKKLVHLSLQQFSDATVSQLRQMHVLNGKQVRSYAADFIRKA</sequence>
<proteinExistence type="predicted"/>
<dbReference type="AlphaFoldDB" id="D2QYX6"/>